<sequence length="137" mass="15615">MVARIRQALQPTRMEISHLPQVSPVKELINACIERCSVVAQLRSNRRTTPLWEREVGVGLHNEAVTSVIKLYSTPCRSTVSKITPSFEFSGTRTAALVRVRKEQTNRIKVRRKSTCTRRRIASFTFVLTVLPHSRSK</sequence>
<proteinExistence type="predicted"/>
<protein>
    <submittedName>
        <fullName evidence="1">Uncharacterized protein</fullName>
    </submittedName>
</protein>
<dbReference type="AlphaFoldDB" id="R9PBH4"/>
<dbReference type="EMBL" id="DF238821">
    <property type="protein sequence ID" value="GAC98592.1"/>
    <property type="molecule type" value="Genomic_DNA"/>
</dbReference>
<dbReference type="HOGENOM" id="CLU_1866018_0_0_1"/>
<gene>
    <name evidence="1" type="ORF">PHSY_006186</name>
</gene>
<keyword evidence="2" id="KW-1185">Reference proteome</keyword>
<reference evidence="2" key="1">
    <citation type="journal article" date="2013" name="Genome Announc.">
        <title>Draft genome sequence of the basidiomycetous yeast-like fungus Pseudozyma hubeiensis SY62, which produces an abundant amount of the biosurfactant mannosylerythritol lipids.</title>
        <authorList>
            <person name="Konishi M."/>
            <person name="Hatada Y."/>
            <person name="Horiuchi J."/>
        </authorList>
    </citation>
    <scope>NUCLEOTIDE SEQUENCE [LARGE SCALE GENOMIC DNA]</scope>
    <source>
        <strain evidence="2">SY62</strain>
    </source>
</reference>
<dbReference type="GeneID" id="24111458"/>
<name>R9PBH4_PSEHS</name>
<evidence type="ECO:0000313" key="1">
    <source>
        <dbReference type="EMBL" id="GAC98592.1"/>
    </source>
</evidence>
<accession>R9PBH4</accession>
<dbReference type="Proteomes" id="UP000014071">
    <property type="component" value="Unassembled WGS sequence"/>
</dbReference>
<evidence type="ECO:0000313" key="2">
    <source>
        <dbReference type="Proteomes" id="UP000014071"/>
    </source>
</evidence>
<dbReference type="RefSeq" id="XP_012192179.1">
    <property type="nucleotide sequence ID" value="XM_012336789.1"/>
</dbReference>
<organism evidence="1 2">
    <name type="scientific">Pseudozyma hubeiensis (strain SY62)</name>
    <name type="common">Yeast</name>
    <dbReference type="NCBI Taxonomy" id="1305764"/>
    <lineage>
        <taxon>Eukaryota</taxon>
        <taxon>Fungi</taxon>
        <taxon>Dikarya</taxon>
        <taxon>Basidiomycota</taxon>
        <taxon>Ustilaginomycotina</taxon>
        <taxon>Ustilaginomycetes</taxon>
        <taxon>Ustilaginales</taxon>
        <taxon>Ustilaginaceae</taxon>
        <taxon>Pseudozyma</taxon>
    </lineage>
</organism>